<keyword evidence="2" id="KW-0732">Signal</keyword>
<dbReference type="Pfam" id="PF07589">
    <property type="entry name" value="PEP-CTERM"/>
    <property type="match status" value="1"/>
</dbReference>
<organism evidence="4 5">
    <name type="scientific">Lacipirellula parvula</name>
    <dbReference type="NCBI Taxonomy" id="2650471"/>
    <lineage>
        <taxon>Bacteria</taxon>
        <taxon>Pseudomonadati</taxon>
        <taxon>Planctomycetota</taxon>
        <taxon>Planctomycetia</taxon>
        <taxon>Pirellulales</taxon>
        <taxon>Lacipirellulaceae</taxon>
        <taxon>Lacipirellula</taxon>
    </lineage>
</organism>
<dbReference type="InterPro" id="IPR013424">
    <property type="entry name" value="Ice-binding_C"/>
</dbReference>
<dbReference type="KEGG" id="lpav:PLANPX_5344"/>
<dbReference type="Pfam" id="PF00404">
    <property type="entry name" value="Dockerin_1"/>
    <property type="match status" value="1"/>
</dbReference>
<dbReference type="Proteomes" id="UP000326837">
    <property type="component" value="Chromosome"/>
</dbReference>
<dbReference type="GO" id="GO:0004553">
    <property type="term" value="F:hydrolase activity, hydrolyzing O-glycosyl compounds"/>
    <property type="evidence" value="ECO:0007669"/>
    <property type="project" value="InterPro"/>
</dbReference>
<dbReference type="SUPFAM" id="SSF49899">
    <property type="entry name" value="Concanavalin A-like lectins/glucanases"/>
    <property type="match status" value="1"/>
</dbReference>
<dbReference type="AlphaFoldDB" id="A0A5K7XI57"/>
<dbReference type="EMBL" id="AP021861">
    <property type="protein sequence ID" value="BBO35732.1"/>
    <property type="molecule type" value="Genomic_DNA"/>
</dbReference>
<dbReference type="InterPro" id="IPR002105">
    <property type="entry name" value="Dockerin_1_rpt"/>
</dbReference>
<feature type="region of interest" description="Disordered" evidence="1">
    <location>
        <begin position="102"/>
        <end position="126"/>
    </location>
</feature>
<sequence length="386" mass="40410">MSFTTYRLNHSLSRRLLYAVVVAASAIAPLSASAAEVAYWRHEEGVAGQRVPDGPNTVLDASGNGNHMQTFSSAAAPFTAATYTTDVSPLALRSGAPNLLSLDFGPNPSQGTDDGGGQNDDNYTAGKPVQEQYFSTVTYELAFNMNAVGGYQALFGKDGKPLDSPVPPLKFLVRGDDFPGGVLNQLFVEWIDGNGVIHNLATHETVVAGEWNHVAFTLNATDAQLWVAGETGNYVLKDSITGGSFANGLGEVIVFGNTSYTIGRGMFDNNVTDWANAKIDEVRISDAVLTPDQFLFVPAPAADADFDGNGVVNGADFLIWQRGFGPSGTPTTGDANGNGTVDAADLAIWKAQFGGAPNVSAVPEPATLALGAMGIGVMALAARRRS</sequence>
<feature type="domain" description="Ice-binding protein C-terminal" evidence="3">
    <location>
        <begin position="361"/>
        <end position="385"/>
    </location>
</feature>
<reference evidence="5" key="1">
    <citation type="submission" date="2019-10" db="EMBL/GenBank/DDBJ databases">
        <title>Lacipirellula parvula gen. nov., sp. nov., representing a lineage of planctomycetes widespread in freshwater anoxic habitats, and description of the family Lacipirellulaceae.</title>
        <authorList>
            <person name="Dedysh S.N."/>
            <person name="Kulichevskaya I.S."/>
            <person name="Beletsky A.V."/>
            <person name="Rakitin A.L."/>
            <person name="Mardanov A.V."/>
            <person name="Ivanova A.A."/>
            <person name="Saltykova V.X."/>
            <person name="Rijpstra W.I.C."/>
            <person name="Sinninghe Damste J.S."/>
            <person name="Ravin N.V."/>
        </authorList>
    </citation>
    <scope>NUCLEOTIDE SEQUENCE [LARGE SCALE GENOMIC DNA]</scope>
    <source>
        <strain evidence="5">PX69</strain>
    </source>
</reference>
<accession>A0A5K7XI57</accession>
<evidence type="ECO:0000259" key="3">
    <source>
        <dbReference type="Pfam" id="PF07589"/>
    </source>
</evidence>
<dbReference type="InterPro" id="IPR018247">
    <property type="entry name" value="EF_Hand_1_Ca_BS"/>
</dbReference>
<dbReference type="Gene3D" id="2.60.120.200">
    <property type="match status" value="1"/>
</dbReference>
<dbReference type="Pfam" id="PF13385">
    <property type="entry name" value="Laminin_G_3"/>
    <property type="match status" value="1"/>
</dbReference>
<keyword evidence="5" id="KW-1185">Reference proteome</keyword>
<feature type="signal peptide" evidence="2">
    <location>
        <begin position="1"/>
        <end position="34"/>
    </location>
</feature>
<dbReference type="GO" id="GO:0000272">
    <property type="term" value="P:polysaccharide catabolic process"/>
    <property type="evidence" value="ECO:0007669"/>
    <property type="project" value="InterPro"/>
</dbReference>
<dbReference type="InterPro" id="IPR013320">
    <property type="entry name" value="ConA-like_dom_sf"/>
</dbReference>
<evidence type="ECO:0000256" key="1">
    <source>
        <dbReference type="SAM" id="MobiDB-lite"/>
    </source>
</evidence>
<evidence type="ECO:0000256" key="2">
    <source>
        <dbReference type="SAM" id="SignalP"/>
    </source>
</evidence>
<evidence type="ECO:0000313" key="5">
    <source>
        <dbReference type="Proteomes" id="UP000326837"/>
    </source>
</evidence>
<dbReference type="PROSITE" id="PS00018">
    <property type="entry name" value="EF_HAND_1"/>
    <property type="match status" value="2"/>
</dbReference>
<proteinExistence type="predicted"/>
<gene>
    <name evidence="4" type="ORF">PLANPX_5344</name>
</gene>
<dbReference type="RefSeq" id="WP_172992273.1">
    <property type="nucleotide sequence ID" value="NZ_AP021861.1"/>
</dbReference>
<feature type="chain" id="PRO_5024906866" description="Ice-binding protein C-terminal domain-containing protein" evidence="2">
    <location>
        <begin position="35"/>
        <end position="386"/>
    </location>
</feature>
<protein>
    <recommendedName>
        <fullName evidence="3">Ice-binding protein C-terminal domain-containing protein</fullName>
    </recommendedName>
</protein>
<name>A0A5K7XI57_9BACT</name>
<evidence type="ECO:0000313" key="4">
    <source>
        <dbReference type="EMBL" id="BBO35732.1"/>
    </source>
</evidence>